<comment type="caution">
    <text evidence="2">The sequence shown here is derived from an EMBL/GenBank/DDBJ whole genome shotgun (WGS) entry which is preliminary data.</text>
</comment>
<evidence type="ECO:0000313" key="2">
    <source>
        <dbReference type="EMBL" id="MDO1449452.1"/>
    </source>
</evidence>
<name>A0ABT8RBI8_9BACT</name>
<evidence type="ECO:0008006" key="4">
    <source>
        <dbReference type="Google" id="ProtNLM"/>
    </source>
</evidence>
<evidence type="ECO:0000313" key="3">
    <source>
        <dbReference type="Proteomes" id="UP001168528"/>
    </source>
</evidence>
<dbReference type="Gene3D" id="2.60.220.30">
    <property type="match status" value="1"/>
</dbReference>
<accession>A0ABT8RBI8</accession>
<organism evidence="2 3">
    <name type="scientific">Rhodocytophaga aerolata</name>
    <dbReference type="NCBI Taxonomy" id="455078"/>
    <lineage>
        <taxon>Bacteria</taxon>
        <taxon>Pseudomonadati</taxon>
        <taxon>Bacteroidota</taxon>
        <taxon>Cytophagia</taxon>
        <taxon>Cytophagales</taxon>
        <taxon>Rhodocytophagaceae</taxon>
        <taxon>Rhodocytophaga</taxon>
    </lineage>
</organism>
<feature type="region of interest" description="Disordered" evidence="1">
    <location>
        <begin position="26"/>
        <end position="69"/>
    </location>
</feature>
<proteinExistence type="predicted"/>
<protein>
    <recommendedName>
        <fullName evidence="4">ZU5 domain-containing protein</fullName>
    </recommendedName>
</protein>
<gene>
    <name evidence="2" type="ORF">Q0590_24465</name>
</gene>
<dbReference type="RefSeq" id="WP_302040255.1">
    <property type="nucleotide sequence ID" value="NZ_JAUKPO010000019.1"/>
</dbReference>
<dbReference type="EMBL" id="JAUKPO010000019">
    <property type="protein sequence ID" value="MDO1449452.1"/>
    <property type="molecule type" value="Genomic_DNA"/>
</dbReference>
<feature type="compositionally biased region" description="Low complexity" evidence="1">
    <location>
        <begin position="33"/>
        <end position="42"/>
    </location>
</feature>
<sequence length="453" mass="49217">MILSLKKTYLLLLCIAAIWGCKKDDSPLPVQPPSTGTPTETPTTPPKSLITEKGSPEGTLVSTTIGPEGGTITSADGRVSLLFPAGAVSSSTPVTLQPISNKMPNGQGQAYRFSPAEKEFSQPIEIVFTYTDEDLQGTNVEHFRIAQQNEKGAWQSAKEVTTNTTKKTVSKKFKRITDLSLYADHLLIPRNATLKPGESIELQVRTVYITLPTPGSSDVYEVESEELADAKLIKSWKINGQTGGGANGSLSGTTANKMTYKAPAAVPAQNPVAVSVEMNDPTGVKVILVANISITTTIYSLELDWQRLSTCSPGAIASFQYTTKGRIEFELDKSKVKVIKMEGMIDSQLKNVKSCNEDFYSATGQVTGIFLMGMEGEVDPKTGILTFSIQGKWMDFPTFTLHYKNGESSVTEESIHPFDGINQFTKMPLKDGEILNMRNAEDAGFIFTLKSVK</sequence>
<reference evidence="2" key="1">
    <citation type="submission" date="2023-07" db="EMBL/GenBank/DDBJ databases">
        <title>The genome sequence of Rhodocytophaga aerolata KACC 12507.</title>
        <authorList>
            <person name="Zhang X."/>
        </authorList>
    </citation>
    <scope>NUCLEOTIDE SEQUENCE</scope>
    <source>
        <strain evidence="2">KACC 12507</strain>
    </source>
</reference>
<keyword evidence="3" id="KW-1185">Reference proteome</keyword>
<evidence type="ECO:0000256" key="1">
    <source>
        <dbReference type="SAM" id="MobiDB-lite"/>
    </source>
</evidence>
<dbReference type="Proteomes" id="UP001168528">
    <property type="component" value="Unassembled WGS sequence"/>
</dbReference>